<protein>
    <recommendedName>
        <fullName evidence="4">GPCR family 3 nine cysteines domain-containing protein</fullName>
    </recommendedName>
</protein>
<feature type="chain" id="PRO_5034280626" description="GPCR family 3 nine cysteines domain-containing protein" evidence="1">
    <location>
        <begin position="21"/>
        <end position="97"/>
    </location>
</feature>
<evidence type="ECO:0000256" key="1">
    <source>
        <dbReference type="SAM" id="SignalP"/>
    </source>
</evidence>
<accession>A0A8B9L3F2</accession>
<keyword evidence="1" id="KW-0732">Signal</keyword>
<dbReference type="AlphaFoldDB" id="A0A8B9L3F2"/>
<reference evidence="2" key="1">
    <citation type="submission" date="2025-08" db="UniProtKB">
        <authorList>
            <consortium name="Ensembl"/>
        </authorList>
    </citation>
    <scope>IDENTIFICATION</scope>
</reference>
<organism evidence="2 3">
    <name type="scientific">Astyanax mexicanus</name>
    <name type="common">Blind cave fish</name>
    <name type="synonym">Astyanax fasciatus mexicanus</name>
    <dbReference type="NCBI Taxonomy" id="7994"/>
    <lineage>
        <taxon>Eukaryota</taxon>
        <taxon>Metazoa</taxon>
        <taxon>Chordata</taxon>
        <taxon>Craniata</taxon>
        <taxon>Vertebrata</taxon>
        <taxon>Euteleostomi</taxon>
        <taxon>Actinopterygii</taxon>
        <taxon>Neopterygii</taxon>
        <taxon>Teleostei</taxon>
        <taxon>Ostariophysi</taxon>
        <taxon>Characiformes</taxon>
        <taxon>Characoidei</taxon>
        <taxon>Acestrorhamphidae</taxon>
        <taxon>Acestrorhamphinae</taxon>
        <taxon>Astyanax</taxon>
    </lineage>
</organism>
<dbReference type="Ensembl" id="ENSAMXT00005046953.1">
    <property type="protein sequence ID" value="ENSAMXP00005043182.1"/>
    <property type="gene ID" value="ENSAMXG00005020113.1"/>
</dbReference>
<evidence type="ECO:0008006" key="4">
    <source>
        <dbReference type="Google" id="ProtNLM"/>
    </source>
</evidence>
<feature type="signal peptide" evidence="1">
    <location>
        <begin position="1"/>
        <end position="20"/>
    </location>
</feature>
<evidence type="ECO:0000313" key="3">
    <source>
        <dbReference type="Proteomes" id="UP000694621"/>
    </source>
</evidence>
<evidence type="ECO:0000313" key="2">
    <source>
        <dbReference type="Ensembl" id="ENSAMXP00005043182.1"/>
    </source>
</evidence>
<dbReference type="Proteomes" id="UP000694621">
    <property type="component" value="Unplaced"/>
</dbReference>
<proteinExistence type="predicted"/>
<sequence>MAKIVIIFLCLGQEGVITEAEMQCMVPCKNPKIHPKKCCPSCPGCIFEGRLYKEREEFHPEGKPCIKCIYINVPCLYSCKKSKLIIHMYMYSIWLKV</sequence>
<name>A0A8B9L3F2_ASTMX</name>